<dbReference type="InterPro" id="IPR006015">
    <property type="entry name" value="Universal_stress_UspA"/>
</dbReference>
<keyword evidence="4" id="KW-1185">Reference proteome</keyword>
<evidence type="ECO:0000313" key="4">
    <source>
        <dbReference type="Proteomes" id="UP000002026"/>
    </source>
</evidence>
<dbReference type="HOGENOM" id="CLU_049301_16_1_11"/>
<comment type="similarity">
    <text evidence="1">Belongs to the universal stress protein A family.</text>
</comment>
<dbReference type="CDD" id="cd00293">
    <property type="entry name" value="USP-like"/>
    <property type="match status" value="1"/>
</dbReference>
<feature type="domain" description="UspA" evidence="2">
    <location>
        <begin position="3"/>
        <end position="148"/>
    </location>
</feature>
<proteinExistence type="inferred from homology"/>
<dbReference type="STRING" id="471855.Shel_16290"/>
<evidence type="ECO:0000313" key="3">
    <source>
        <dbReference type="EMBL" id="ACV22648.1"/>
    </source>
</evidence>
<dbReference type="Pfam" id="PF00582">
    <property type="entry name" value="Usp"/>
    <property type="match status" value="1"/>
</dbReference>
<dbReference type="SUPFAM" id="SSF52402">
    <property type="entry name" value="Adenine nucleotide alpha hydrolases-like"/>
    <property type="match status" value="1"/>
</dbReference>
<dbReference type="PANTHER" id="PTHR46268:SF6">
    <property type="entry name" value="UNIVERSAL STRESS PROTEIN UP12"/>
    <property type="match status" value="1"/>
</dbReference>
<dbReference type="RefSeq" id="WP_012798750.1">
    <property type="nucleotide sequence ID" value="NC_013165.1"/>
</dbReference>
<dbReference type="AlphaFoldDB" id="C7N6W3"/>
<protein>
    <submittedName>
        <fullName evidence="3">Universal stress protein UspA-like protein</fullName>
    </submittedName>
</protein>
<dbReference type="Proteomes" id="UP000002026">
    <property type="component" value="Chromosome"/>
</dbReference>
<organism evidence="3 4">
    <name type="scientific">Slackia heliotrinireducens (strain ATCC 29202 / DSM 20476 / NCTC 11029 / RHS 1)</name>
    <name type="common">Peptococcus heliotrinreducens</name>
    <dbReference type="NCBI Taxonomy" id="471855"/>
    <lineage>
        <taxon>Bacteria</taxon>
        <taxon>Bacillati</taxon>
        <taxon>Actinomycetota</taxon>
        <taxon>Coriobacteriia</taxon>
        <taxon>Eggerthellales</taxon>
        <taxon>Eggerthellaceae</taxon>
        <taxon>Slackia</taxon>
    </lineage>
</organism>
<dbReference type="PANTHER" id="PTHR46268">
    <property type="entry name" value="STRESS RESPONSE PROTEIN NHAX"/>
    <property type="match status" value="1"/>
</dbReference>
<reference evidence="3 4" key="1">
    <citation type="journal article" date="2009" name="Stand. Genomic Sci.">
        <title>Complete genome sequence of Slackia heliotrinireducens type strain (RHS 1).</title>
        <authorList>
            <person name="Pukall R."/>
            <person name="Lapidus A."/>
            <person name="Nolan M."/>
            <person name="Copeland A."/>
            <person name="Glavina Del Rio T."/>
            <person name="Lucas S."/>
            <person name="Chen F."/>
            <person name="Tice H."/>
            <person name="Cheng J.F."/>
            <person name="Chertkov O."/>
            <person name="Bruce D."/>
            <person name="Goodwin L."/>
            <person name="Kuske C."/>
            <person name="Brettin T."/>
            <person name="Detter J.C."/>
            <person name="Han C."/>
            <person name="Pitluck S."/>
            <person name="Pati A."/>
            <person name="Mavrommatis K."/>
            <person name="Ivanova N."/>
            <person name="Ovchinnikova G."/>
            <person name="Chen A."/>
            <person name="Palaniappan K."/>
            <person name="Schneider S."/>
            <person name="Rohde M."/>
            <person name="Chain P."/>
            <person name="D'haeseleer P."/>
            <person name="Goker M."/>
            <person name="Bristow J."/>
            <person name="Eisen J.A."/>
            <person name="Markowitz V."/>
            <person name="Kyrpides N.C."/>
            <person name="Klenk H.P."/>
            <person name="Hugenholtz P."/>
        </authorList>
    </citation>
    <scope>NUCLEOTIDE SEQUENCE [LARGE SCALE GENOMIC DNA]</scope>
    <source>
        <strain evidence="4">ATCC 29202 / DSM 20476 / NCTC 11029 / RHS 1</strain>
    </source>
</reference>
<dbReference type="Gene3D" id="3.40.50.620">
    <property type="entry name" value="HUPs"/>
    <property type="match status" value="1"/>
</dbReference>
<dbReference type="InterPro" id="IPR014729">
    <property type="entry name" value="Rossmann-like_a/b/a_fold"/>
</dbReference>
<dbReference type="EMBL" id="CP001684">
    <property type="protein sequence ID" value="ACV22648.1"/>
    <property type="molecule type" value="Genomic_DNA"/>
</dbReference>
<name>C7N6W3_SLAHD</name>
<dbReference type="eggNOG" id="COG0589">
    <property type="taxonomic scope" value="Bacteria"/>
</dbReference>
<evidence type="ECO:0000259" key="2">
    <source>
        <dbReference type="Pfam" id="PF00582"/>
    </source>
</evidence>
<evidence type="ECO:0000256" key="1">
    <source>
        <dbReference type="ARBA" id="ARBA00008791"/>
    </source>
</evidence>
<gene>
    <name evidence="3" type="ordered locus">Shel_16290</name>
</gene>
<sequence>MIYNHILVPYDGSDLSQKALFTALDYINMYDPKITVLNVEESDTSKYMFLQAAQASGFGQDPMRTFEEGEVSEELIKDIEQTFGPIDGRFNVVQMTGKPDQVICEYVDSHNVDLIIMGCRGLGAVRAAFGSVSTAVLRGANCPIFIIK</sequence>
<dbReference type="KEGG" id="shi:Shel_16290"/>
<accession>C7N6W3</accession>
<dbReference type="InterPro" id="IPR006016">
    <property type="entry name" value="UspA"/>
</dbReference>
<dbReference type="PRINTS" id="PR01438">
    <property type="entry name" value="UNVRSLSTRESS"/>
</dbReference>